<evidence type="ECO:0000259" key="5">
    <source>
        <dbReference type="PROSITE" id="PS50977"/>
    </source>
</evidence>
<dbReference type="InterPro" id="IPR001647">
    <property type="entry name" value="HTH_TetR"/>
</dbReference>
<gene>
    <name evidence="6" type="ORF">ACFY35_08090</name>
</gene>
<dbReference type="SUPFAM" id="SSF46689">
    <property type="entry name" value="Homeodomain-like"/>
    <property type="match status" value="1"/>
</dbReference>
<evidence type="ECO:0000256" key="4">
    <source>
        <dbReference type="PROSITE-ProRule" id="PRU00335"/>
    </source>
</evidence>
<dbReference type="PRINTS" id="PR00455">
    <property type="entry name" value="HTHTETR"/>
</dbReference>
<feature type="domain" description="HTH tetR-type" evidence="5">
    <location>
        <begin position="1"/>
        <end position="56"/>
    </location>
</feature>
<evidence type="ECO:0000313" key="7">
    <source>
        <dbReference type="Proteomes" id="UP001602245"/>
    </source>
</evidence>
<feature type="DNA-binding region" description="H-T-H motif" evidence="4">
    <location>
        <begin position="19"/>
        <end position="38"/>
    </location>
</feature>
<keyword evidence="3" id="KW-0804">Transcription</keyword>
<accession>A0ABW6W8D8</accession>
<comment type="caution">
    <text evidence="6">The sequence shown here is derived from an EMBL/GenBank/DDBJ whole genome shotgun (WGS) entry which is preliminary data.</text>
</comment>
<dbReference type="InterPro" id="IPR050109">
    <property type="entry name" value="HTH-type_TetR-like_transc_reg"/>
</dbReference>
<dbReference type="InterPro" id="IPR004111">
    <property type="entry name" value="Repressor_TetR_C"/>
</dbReference>
<dbReference type="SUPFAM" id="SSF48498">
    <property type="entry name" value="Tetracyclin repressor-like, C-terminal domain"/>
    <property type="match status" value="1"/>
</dbReference>
<evidence type="ECO:0000313" key="6">
    <source>
        <dbReference type="EMBL" id="MFF5289383.1"/>
    </source>
</evidence>
<keyword evidence="2 4" id="KW-0238">DNA-binding</keyword>
<name>A0ABW6W8D8_9ACTN</name>
<dbReference type="RefSeq" id="WP_020509720.1">
    <property type="nucleotide sequence ID" value="NZ_JBIAZU010000001.1"/>
</dbReference>
<dbReference type="Pfam" id="PF02909">
    <property type="entry name" value="TetR_C_1"/>
    <property type="match status" value="1"/>
</dbReference>
<evidence type="ECO:0000256" key="2">
    <source>
        <dbReference type="ARBA" id="ARBA00023125"/>
    </source>
</evidence>
<sequence length="206" mass="22540">MIVEAALVLIDTEGLEAVTMPHVAQRLGVGTMSLYRHVSDKRDLVDAVAERVMGQIEVPDGAADDWERRVVGYLRALRSAATAHPALGRILADHGLTVGPVFAQLETVHGVLIRAGFAPGDAVRAFYSLFTYVFGSVIWELPRVHQQPEEAYVSSWNKAIDALDPSDYPHLHALRPDLPSAASDDQFEYGLGLLVESLRTRGDQLT</sequence>
<dbReference type="Proteomes" id="UP001602245">
    <property type="component" value="Unassembled WGS sequence"/>
</dbReference>
<organism evidence="6 7">
    <name type="scientific">Paractinoplanes globisporus</name>
    <dbReference type="NCBI Taxonomy" id="113565"/>
    <lineage>
        <taxon>Bacteria</taxon>
        <taxon>Bacillati</taxon>
        <taxon>Actinomycetota</taxon>
        <taxon>Actinomycetes</taxon>
        <taxon>Micromonosporales</taxon>
        <taxon>Micromonosporaceae</taxon>
        <taxon>Paractinoplanes</taxon>
    </lineage>
</organism>
<dbReference type="Pfam" id="PF00440">
    <property type="entry name" value="TetR_N"/>
    <property type="match status" value="1"/>
</dbReference>
<evidence type="ECO:0000256" key="3">
    <source>
        <dbReference type="ARBA" id="ARBA00023163"/>
    </source>
</evidence>
<dbReference type="PANTHER" id="PTHR30055:SF151">
    <property type="entry name" value="TRANSCRIPTIONAL REGULATORY PROTEIN"/>
    <property type="match status" value="1"/>
</dbReference>
<proteinExistence type="predicted"/>
<dbReference type="EMBL" id="JBIAZU010000001">
    <property type="protein sequence ID" value="MFF5289383.1"/>
    <property type="molecule type" value="Genomic_DNA"/>
</dbReference>
<protein>
    <submittedName>
        <fullName evidence="6">TetR/AcrR family transcriptional regulator</fullName>
    </submittedName>
</protein>
<dbReference type="PANTHER" id="PTHR30055">
    <property type="entry name" value="HTH-TYPE TRANSCRIPTIONAL REGULATOR RUTR"/>
    <property type="match status" value="1"/>
</dbReference>
<evidence type="ECO:0000256" key="1">
    <source>
        <dbReference type="ARBA" id="ARBA00023015"/>
    </source>
</evidence>
<dbReference type="Gene3D" id="1.10.357.10">
    <property type="entry name" value="Tetracycline Repressor, domain 2"/>
    <property type="match status" value="1"/>
</dbReference>
<keyword evidence="1" id="KW-0805">Transcription regulation</keyword>
<keyword evidence="7" id="KW-1185">Reference proteome</keyword>
<reference evidence="6 7" key="1">
    <citation type="submission" date="2024-10" db="EMBL/GenBank/DDBJ databases">
        <title>The Natural Products Discovery Center: Release of the First 8490 Sequenced Strains for Exploring Actinobacteria Biosynthetic Diversity.</title>
        <authorList>
            <person name="Kalkreuter E."/>
            <person name="Kautsar S.A."/>
            <person name="Yang D."/>
            <person name="Bader C.D."/>
            <person name="Teijaro C.N."/>
            <person name="Fluegel L."/>
            <person name="Davis C.M."/>
            <person name="Simpson J.R."/>
            <person name="Lauterbach L."/>
            <person name="Steele A.D."/>
            <person name="Gui C."/>
            <person name="Meng S."/>
            <person name="Li G."/>
            <person name="Viehrig K."/>
            <person name="Ye F."/>
            <person name="Su P."/>
            <person name="Kiefer A.F."/>
            <person name="Nichols A."/>
            <person name="Cepeda A.J."/>
            <person name="Yan W."/>
            <person name="Fan B."/>
            <person name="Jiang Y."/>
            <person name="Adhikari A."/>
            <person name="Zheng C.-J."/>
            <person name="Schuster L."/>
            <person name="Cowan T.M."/>
            <person name="Smanski M.J."/>
            <person name="Chevrette M.G."/>
            <person name="De Carvalho L.P.S."/>
            <person name="Shen B."/>
        </authorList>
    </citation>
    <scope>NUCLEOTIDE SEQUENCE [LARGE SCALE GENOMIC DNA]</scope>
    <source>
        <strain evidence="6 7">NPDC000087</strain>
    </source>
</reference>
<dbReference type="InterPro" id="IPR009057">
    <property type="entry name" value="Homeodomain-like_sf"/>
</dbReference>
<dbReference type="InterPro" id="IPR036271">
    <property type="entry name" value="Tet_transcr_reg_TetR-rel_C_sf"/>
</dbReference>
<dbReference type="PROSITE" id="PS50977">
    <property type="entry name" value="HTH_TETR_2"/>
    <property type="match status" value="1"/>
</dbReference>